<keyword evidence="2" id="KW-0786">Thiamine pyrophosphate</keyword>
<reference evidence="4 5" key="1">
    <citation type="submission" date="2023-09" db="EMBL/GenBank/DDBJ databases">
        <title>Pangenome analysis of Batrachochytrium dendrobatidis and related Chytrids.</title>
        <authorList>
            <person name="Yacoub M.N."/>
            <person name="Stajich J.E."/>
            <person name="James T.Y."/>
        </authorList>
    </citation>
    <scope>NUCLEOTIDE SEQUENCE [LARGE SCALE GENOMIC DNA]</scope>
    <source>
        <strain evidence="4 5">JEL0888</strain>
    </source>
</reference>
<dbReference type="Gene3D" id="3.40.50.970">
    <property type="match status" value="1"/>
</dbReference>
<protein>
    <recommendedName>
        <fullName evidence="2">2-oxoisovalerate dehydrogenase subunit alpha</fullName>
        <ecNumber evidence="2">1.2.4.4</ecNumber>
    </recommendedName>
    <alternativeName>
        <fullName evidence="2">Branched-chain alpha-keto acid dehydrogenase E1 component alpha chain</fullName>
    </alternativeName>
</protein>
<comment type="similarity">
    <text evidence="2">Belongs to the BCKDHA family.</text>
</comment>
<evidence type="ECO:0000256" key="2">
    <source>
        <dbReference type="RuleBase" id="RU365014"/>
    </source>
</evidence>
<dbReference type="GO" id="GO:0003863">
    <property type="term" value="F:branched-chain 2-oxo acid dehydrogenase activity"/>
    <property type="evidence" value="ECO:0007669"/>
    <property type="project" value="UniProtKB-EC"/>
</dbReference>
<dbReference type="PANTHER" id="PTHR43380:SF1">
    <property type="entry name" value="2-OXOISOVALERATE DEHYDROGENASE SUBUNIT ALPHA, MITOCHONDRIAL"/>
    <property type="match status" value="1"/>
</dbReference>
<name>A0ABR4NKM2_9FUNG</name>
<evidence type="ECO:0000256" key="1">
    <source>
        <dbReference type="ARBA" id="ARBA00023002"/>
    </source>
</evidence>
<dbReference type="PANTHER" id="PTHR43380">
    <property type="entry name" value="2-OXOISOVALERATE DEHYDROGENASE SUBUNIT ALPHA, MITOCHONDRIAL"/>
    <property type="match status" value="1"/>
</dbReference>
<evidence type="ECO:0000313" key="5">
    <source>
        <dbReference type="Proteomes" id="UP001527925"/>
    </source>
</evidence>
<dbReference type="InterPro" id="IPR001017">
    <property type="entry name" value="DH_E1"/>
</dbReference>
<proteinExistence type="inferred from homology"/>
<organism evidence="4 5">
    <name type="scientific">Polyrhizophydium stewartii</name>
    <dbReference type="NCBI Taxonomy" id="2732419"/>
    <lineage>
        <taxon>Eukaryota</taxon>
        <taxon>Fungi</taxon>
        <taxon>Fungi incertae sedis</taxon>
        <taxon>Chytridiomycota</taxon>
        <taxon>Chytridiomycota incertae sedis</taxon>
        <taxon>Chytridiomycetes</taxon>
        <taxon>Rhizophydiales</taxon>
        <taxon>Rhizophydiales incertae sedis</taxon>
        <taxon>Polyrhizophydium</taxon>
    </lineage>
</organism>
<dbReference type="Pfam" id="PF00676">
    <property type="entry name" value="E1_dh"/>
    <property type="match status" value="1"/>
</dbReference>
<comment type="catalytic activity">
    <reaction evidence="2">
        <text>N(6)-[(R)-lipoyl]-L-lysyl-[protein] + 3-methyl-2-oxobutanoate + H(+) = N(6)-[(R)-S(8)-2-methylpropanoyldihydrolipoyl]-L-lysyl-[protein] + CO2</text>
        <dbReference type="Rhea" id="RHEA:13457"/>
        <dbReference type="Rhea" id="RHEA-COMP:10474"/>
        <dbReference type="Rhea" id="RHEA-COMP:10497"/>
        <dbReference type="ChEBI" id="CHEBI:11851"/>
        <dbReference type="ChEBI" id="CHEBI:15378"/>
        <dbReference type="ChEBI" id="CHEBI:16526"/>
        <dbReference type="ChEBI" id="CHEBI:83099"/>
        <dbReference type="ChEBI" id="CHEBI:83142"/>
        <dbReference type="EC" id="1.2.4.4"/>
    </reaction>
</comment>
<comment type="function">
    <text evidence="2">The branched-chain alpha-keto dehydrogenase complex catalyzes the overall conversion of alpha-keto acids to acyl-CoA and CO(2). It contains multiple copies of three enzymatic components: branched-chain alpha-keto acid decarboxylase (E1), lipoamide acyltransferase (E2) and lipoamide dehydrogenase (E3).</text>
</comment>
<dbReference type="CDD" id="cd02000">
    <property type="entry name" value="TPP_E1_PDC_ADC_BCADC"/>
    <property type="match status" value="1"/>
</dbReference>
<comment type="cofactor">
    <cofactor evidence="2">
        <name>thiamine diphosphate</name>
        <dbReference type="ChEBI" id="CHEBI:58937"/>
    </cofactor>
</comment>
<keyword evidence="5" id="KW-1185">Reference proteome</keyword>
<dbReference type="EC" id="1.2.4.4" evidence="2"/>
<dbReference type="EMBL" id="JADGIZ020000001">
    <property type="protein sequence ID" value="KAL2920083.1"/>
    <property type="molecule type" value="Genomic_DNA"/>
</dbReference>
<dbReference type="InterPro" id="IPR029061">
    <property type="entry name" value="THDP-binding"/>
</dbReference>
<dbReference type="Proteomes" id="UP001527925">
    <property type="component" value="Unassembled WGS sequence"/>
</dbReference>
<dbReference type="SUPFAM" id="SSF52518">
    <property type="entry name" value="Thiamin diphosphate-binding fold (THDP-binding)"/>
    <property type="match status" value="1"/>
</dbReference>
<accession>A0ABR4NKM2</accession>
<keyword evidence="1 2" id="KW-0560">Oxidoreductase</keyword>
<evidence type="ECO:0000259" key="3">
    <source>
        <dbReference type="Pfam" id="PF00676"/>
    </source>
</evidence>
<gene>
    <name evidence="4" type="primary">BCKD1A</name>
    <name evidence="4" type="ORF">HK105_200149</name>
</gene>
<feature type="domain" description="Dehydrogenase E1 component" evidence="3">
    <location>
        <begin position="66"/>
        <end position="364"/>
    </location>
</feature>
<comment type="caution">
    <text evidence="4">The sequence shown here is derived from an EMBL/GenBank/DDBJ whole genome shotgun (WGS) entry which is preliminary data.</text>
</comment>
<sequence>MGSHGHFRARGRGRLGAVSSVYTEKLEFLTNYPAIPTYRVLDVEGAVIDESQDPKLDKATLARMYECMITLNTMDTILYDAQRQGRISFYMTSYGEEASHMGAAAALTNDDVIYGQYREAGVLMYRGFTLEEFMNQCYSNERDYGKGRQMPVHYGTAKFNFQTISSPLGTQLPHAAGSAYALKLEGKKACAVCFFGEGAASEGDFHAALNIAATTESPVIFICRNNGYAISTPAKEQYRGDGIASRGHGYGMDTIRVDGNDALAMYNAVKEARRIAVEESRPVLIEAMTYRVGHHSTSDDSSAYRSKQEVADWQKNHSPITRFRKYLEARGLWNEEQEQALRKDVRKRVLKAFSAAEKLKKPPVEDLFNDVYDEMPPHLAEQKAELVRLMKKYPEHYDASDYAASKSM</sequence>
<dbReference type="InterPro" id="IPR050771">
    <property type="entry name" value="Alpha-ketoacid_DH_E1_comp"/>
</dbReference>
<evidence type="ECO:0000313" key="4">
    <source>
        <dbReference type="EMBL" id="KAL2920083.1"/>
    </source>
</evidence>